<dbReference type="GO" id="GO:0003824">
    <property type="term" value="F:catalytic activity"/>
    <property type="evidence" value="ECO:0007669"/>
    <property type="project" value="InterPro"/>
</dbReference>
<dbReference type="PANTHER" id="PTHR33710">
    <property type="entry name" value="BNAC02G09200D PROTEIN"/>
    <property type="match status" value="1"/>
</dbReference>
<dbReference type="PANTHER" id="PTHR33710:SF77">
    <property type="entry name" value="DNASE I-LIKE SUPERFAMILY PROTEIN"/>
    <property type="match status" value="1"/>
</dbReference>
<accession>A0A2G3A5Y8</accession>
<dbReference type="SUPFAM" id="SSF56219">
    <property type="entry name" value="DNase I-like"/>
    <property type="match status" value="1"/>
</dbReference>
<evidence type="ECO:0000313" key="2">
    <source>
        <dbReference type="EMBL" id="PHT89652.1"/>
    </source>
</evidence>
<proteinExistence type="predicted"/>
<reference evidence="2 3" key="1">
    <citation type="journal article" date="2014" name="Nat. Genet.">
        <title>Genome sequence of the hot pepper provides insights into the evolution of pungency in Capsicum species.</title>
        <authorList>
            <person name="Kim S."/>
            <person name="Park M."/>
            <person name="Yeom S.I."/>
            <person name="Kim Y.M."/>
            <person name="Lee J.M."/>
            <person name="Lee H.A."/>
            <person name="Seo E."/>
            <person name="Choi J."/>
            <person name="Cheong K."/>
            <person name="Kim K.T."/>
            <person name="Jung K."/>
            <person name="Lee G.W."/>
            <person name="Oh S.K."/>
            <person name="Bae C."/>
            <person name="Kim S.B."/>
            <person name="Lee H.Y."/>
            <person name="Kim S.Y."/>
            <person name="Kim M.S."/>
            <person name="Kang B.C."/>
            <person name="Jo Y.D."/>
            <person name="Yang H.B."/>
            <person name="Jeong H.J."/>
            <person name="Kang W.H."/>
            <person name="Kwon J.K."/>
            <person name="Shin C."/>
            <person name="Lim J.Y."/>
            <person name="Park J.H."/>
            <person name="Huh J.H."/>
            <person name="Kim J.S."/>
            <person name="Kim B.D."/>
            <person name="Cohen O."/>
            <person name="Paran I."/>
            <person name="Suh M.C."/>
            <person name="Lee S.B."/>
            <person name="Kim Y.K."/>
            <person name="Shin Y."/>
            <person name="Noh S.J."/>
            <person name="Park J."/>
            <person name="Seo Y.S."/>
            <person name="Kwon S.Y."/>
            <person name="Kim H.A."/>
            <person name="Park J.M."/>
            <person name="Kim H.J."/>
            <person name="Choi S.B."/>
            <person name="Bosland P.W."/>
            <person name="Reeves G."/>
            <person name="Jo S.H."/>
            <person name="Lee B.W."/>
            <person name="Cho H.T."/>
            <person name="Choi H.S."/>
            <person name="Lee M.S."/>
            <person name="Yu Y."/>
            <person name="Do Choi Y."/>
            <person name="Park B.S."/>
            <person name="van Deynze A."/>
            <person name="Ashrafi H."/>
            <person name="Hill T."/>
            <person name="Kim W.T."/>
            <person name="Pai H.S."/>
            <person name="Ahn H.K."/>
            <person name="Yeam I."/>
            <person name="Giovannoni J.J."/>
            <person name="Rose J.K."/>
            <person name="Sorensen I."/>
            <person name="Lee S.J."/>
            <person name="Kim R.W."/>
            <person name="Choi I.Y."/>
            <person name="Choi B.S."/>
            <person name="Lim J.S."/>
            <person name="Lee Y.H."/>
            <person name="Choi D."/>
        </authorList>
    </citation>
    <scope>NUCLEOTIDE SEQUENCE [LARGE SCALE GENOMIC DNA]</scope>
    <source>
        <strain evidence="3">cv. CM334</strain>
    </source>
</reference>
<dbReference type="InterPro" id="IPR005135">
    <property type="entry name" value="Endo/exonuclease/phosphatase"/>
</dbReference>
<dbReference type="InterPro" id="IPR036691">
    <property type="entry name" value="Endo/exonu/phosph_ase_sf"/>
</dbReference>
<dbReference type="Gramene" id="PHT89652">
    <property type="protein sequence ID" value="PHT89652"/>
    <property type="gene ID" value="T459_04765"/>
</dbReference>
<dbReference type="Proteomes" id="UP000222542">
    <property type="component" value="Unassembled WGS sequence"/>
</dbReference>
<gene>
    <name evidence="2" type="ORF">T459_04765</name>
</gene>
<organism evidence="2 3">
    <name type="scientific">Capsicum annuum</name>
    <name type="common">Capsicum pepper</name>
    <dbReference type="NCBI Taxonomy" id="4072"/>
    <lineage>
        <taxon>Eukaryota</taxon>
        <taxon>Viridiplantae</taxon>
        <taxon>Streptophyta</taxon>
        <taxon>Embryophyta</taxon>
        <taxon>Tracheophyta</taxon>
        <taxon>Spermatophyta</taxon>
        <taxon>Magnoliopsida</taxon>
        <taxon>eudicotyledons</taxon>
        <taxon>Gunneridae</taxon>
        <taxon>Pentapetalae</taxon>
        <taxon>asterids</taxon>
        <taxon>lamiids</taxon>
        <taxon>Solanales</taxon>
        <taxon>Solanaceae</taxon>
        <taxon>Solanoideae</taxon>
        <taxon>Capsiceae</taxon>
        <taxon>Capsicum</taxon>
    </lineage>
</organism>
<name>A0A2G3A5Y8_CAPAN</name>
<dbReference type="STRING" id="4072.A0A2G3A5Y8"/>
<evidence type="ECO:0000313" key="3">
    <source>
        <dbReference type="Proteomes" id="UP000222542"/>
    </source>
</evidence>
<feature type="domain" description="Endonuclease/exonuclease/phosphatase" evidence="1">
    <location>
        <begin position="79"/>
        <end position="203"/>
    </location>
</feature>
<dbReference type="Gene3D" id="3.60.10.10">
    <property type="entry name" value="Endonuclease/exonuclease/phosphatase"/>
    <property type="match status" value="1"/>
</dbReference>
<reference evidence="2 3" key="2">
    <citation type="journal article" date="2017" name="Genome Biol.">
        <title>New reference genome sequences of hot pepper reveal the massive evolution of plant disease-resistance genes by retroduplication.</title>
        <authorList>
            <person name="Kim S."/>
            <person name="Park J."/>
            <person name="Yeom S.I."/>
            <person name="Kim Y.M."/>
            <person name="Seo E."/>
            <person name="Kim K.T."/>
            <person name="Kim M.S."/>
            <person name="Lee J.M."/>
            <person name="Cheong K."/>
            <person name="Shin H.S."/>
            <person name="Kim S.B."/>
            <person name="Han K."/>
            <person name="Lee J."/>
            <person name="Park M."/>
            <person name="Lee H.A."/>
            <person name="Lee H.Y."/>
            <person name="Lee Y."/>
            <person name="Oh S."/>
            <person name="Lee J.H."/>
            <person name="Choi E."/>
            <person name="Choi E."/>
            <person name="Lee S.E."/>
            <person name="Jeon J."/>
            <person name="Kim H."/>
            <person name="Choi G."/>
            <person name="Song H."/>
            <person name="Lee J."/>
            <person name="Lee S.C."/>
            <person name="Kwon J.K."/>
            <person name="Lee H.Y."/>
            <person name="Koo N."/>
            <person name="Hong Y."/>
            <person name="Kim R.W."/>
            <person name="Kang W.H."/>
            <person name="Huh J.H."/>
            <person name="Kang B.C."/>
            <person name="Yang T.J."/>
            <person name="Lee Y.H."/>
            <person name="Bennetzen J.L."/>
            <person name="Choi D."/>
        </authorList>
    </citation>
    <scope>NUCLEOTIDE SEQUENCE [LARGE SCALE GENOMIC DNA]</scope>
    <source>
        <strain evidence="3">cv. CM334</strain>
    </source>
</reference>
<evidence type="ECO:0000259" key="1">
    <source>
        <dbReference type="Pfam" id="PF03372"/>
    </source>
</evidence>
<dbReference type="EMBL" id="AYRZ02000002">
    <property type="protein sequence ID" value="PHT89652.1"/>
    <property type="molecule type" value="Genomic_DNA"/>
</dbReference>
<protein>
    <recommendedName>
        <fullName evidence="1">Endonuclease/exonuclease/phosphatase domain-containing protein</fullName>
    </recommendedName>
</protein>
<sequence length="213" mass="24204">MAKGRKKVANKIQISAAPVKANPHLGKTIAVHTSPGQKLDKGPSLTPPILLEARSTSKEYVVILSIFRGWKLCRTELRTADHSKSHLIAFSAIYELHTIEERKELWASIENLESSIHNPWLLMGDFNANLRGKDRNTTVMDAEIKDFENLMTNAGLHKLKTIGRFFTWTNSYVHSKLDKALVNGVWLRKWPHLEVEVTHFSDHSLLYVSVKEV</sequence>
<keyword evidence="3" id="KW-1185">Reference proteome</keyword>
<dbReference type="Pfam" id="PF03372">
    <property type="entry name" value="Exo_endo_phos"/>
    <property type="match status" value="1"/>
</dbReference>
<comment type="caution">
    <text evidence="2">The sequence shown here is derived from an EMBL/GenBank/DDBJ whole genome shotgun (WGS) entry which is preliminary data.</text>
</comment>
<dbReference type="AlphaFoldDB" id="A0A2G3A5Y8"/>